<protein>
    <submittedName>
        <fullName evidence="1">WbqC family protein</fullName>
    </submittedName>
</protein>
<dbReference type="Proteomes" id="UP001500353">
    <property type="component" value="Unassembled WGS sequence"/>
</dbReference>
<keyword evidence="2" id="KW-1185">Reference proteome</keyword>
<organism evidence="1 2">
    <name type="scientific">Chryseobacterium ginsengisoli</name>
    <dbReference type="NCBI Taxonomy" id="363853"/>
    <lineage>
        <taxon>Bacteria</taxon>
        <taxon>Pseudomonadati</taxon>
        <taxon>Bacteroidota</taxon>
        <taxon>Flavobacteriia</taxon>
        <taxon>Flavobacteriales</taxon>
        <taxon>Weeksellaceae</taxon>
        <taxon>Chryseobacterium group</taxon>
        <taxon>Chryseobacterium</taxon>
    </lineage>
</organism>
<proteinExistence type="predicted"/>
<accession>A0ABP9MA51</accession>
<gene>
    <name evidence="1" type="ORF">GCM10023210_23330</name>
</gene>
<dbReference type="Pfam" id="PF08889">
    <property type="entry name" value="WbqC"/>
    <property type="match status" value="1"/>
</dbReference>
<sequence length="232" mass="27487">MKVAIMQPYIFPYIGYFQLINVVDQFVIYDDVNFIKKGWINRNNILSNNDIQRFTVPLKNVSQNKLINETYINEESEWKDQFLKTIIHCYKKAPYFNDTFALIEEIIKKDEYNVAKYIYHTLTAISKYLELNTVFIISSELDKDNLLKGSDKILDICKILKATDYFNPIGGVDLYSKESFETEKINLHFLKSNLVPYKQFNQEFVPWLSIIDILMFNSKQEIHNLLNEYTLI</sequence>
<dbReference type="RefSeq" id="WP_345203972.1">
    <property type="nucleotide sequence ID" value="NZ_BAABHX010000003.1"/>
</dbReference>
<comment type="caution">
    <text evidence="1">The sequence shown here is derived from an EMBL/GenBank/DDBJ whole genome shotgun (WGS) entry which is preliminary data.</text>
</comment>
<reference evidence="2" key="1">
    <citation type="journal article" date="2019" name="Int. J. Syst. Evol. Microbiol.">
        <title>The Global Catalogue of Microorganisms (GCM) 10K type strain sequencing project: providing services to taxonomists for standard genome sequencing and annotation.</title>
        <authorList>
            <consortium name="The Broad Institute Genomics Platform"/>
            <consortium name="The Broad Institute Genome Sequencing Center for Infectious Disease"/>
            <person name="Wu L."/>
            <person name="Ma J."/>
        </authorList>
    </citation>
    <scope>NUCLEOTIDE SEQUENCE [LARGE SCALE GENOMIC DNA]</scope>
    <source>
        <strain evidence="2">JCM 18019</strain>
    </source>
</reference>
<dbReference type="EMBL" id="BAABHX010000003">
    <property type="protein sequence ID" value="GAA5093219.1"/>
    <property type="molecule type" value="Genomic_DNA"/>
</dbReference>
<evidence type="ECO:0000313" key="1">
    <source>
        <dbReference type="EMBL" id="GAA5093219.1"/>
    </source>
</evidence>
<evidence type="ECO:0000313" key="2">
    <source>
        <dbReference type="Proteomes" id="UP001500353"/>
    </source>
</evidence>
<name>A0ABP9MA51_9FLAO</name>
<dbReference type="InterPro" id="IPR014985">
    <property type="entry name" value="WbqC"/>
</dbReference>